<feature type="compositionally biased region" description="Polar residues" evidence="1">
    <location>
        <begin position="1"/>
        <end position="11"/>
    </location>
</feature>
<organism evidence="3">
    <name type="scientific">Athelia psychrophila</name>
    <dbReference type="NCBI Taxonomy" id="1759441"/>
    <lineage>
        <taxon>Eukaryota</taxon>
        <taxon>Fungi</taxon>
        <taxon>Dikarya</taxon>
        <taxon>Basidiomycota</taxon>
        <taxon>Agaricomycotina</taxon>
        <taxon>Agaricomycetes</taxon>
        <taxon>Agaricomycetidae</taxon>
        <taxon>Atheliales</taxon>
        <taxon>Atheliaceae</taxon>
        <taxon>Athelia</taxon>
    </lineage>
</organism>
<feature type="compositionally biased region" description="Basic and acidic residues" evidence="1">
    <location>
        <begin position="450"/>
        <end position="470"/>
    </location>
</feature>
<dbReference type="AlphaFoldDB" id="A0A166GNI9"/>
<accession>A0A166GNI9</accession>
<evidence type="ECO:0000256" key="1">
    <source>
        <dbReference type="SAM" id="MobiDB-lite"/>
    </source>
</evidence>
<feature type="compositionally biased region" description="Basic and acidic residues" evidence="1">
    <location>
        <begin position="324"/>
        <end position="336"/>
    </location>
</feature>
<sequence length="929" mass="102692">MAPQTRPTNASKHPGLPDAETAKTKAPRRTPAQMAEARLLKEEKKTAIADKKVAKAERLDDVTAMASAEDAAYTTPVPPKAKRRKAPTQKEDMERIEAALAQATYEMDMESPLPPVTYRRDVNVPSNAQVRRTEDVDVPAKLKVSAKSKGAATKIVAPAAEAARPEDSSDRPVGYRVRPPRKAPVKSQSLEDFSPGEDAELQDTRSHRVPLGGSHPKPDTSGANTGASRSSNSRQRKGSIILSEDSATEEDSQAPIEVLPPKKTAKKADADVKGKGKRVVQESSDVEVVEEEKPLPKKAKKADADVKGKGKKVAQESDVEVIEEEKPLARKERKTAENAQPLAKVEDRKKYPTLNDKMIKPARVAVVADSNQYLKPRFLGTNEVASWSSDVPNGYKPSSQRTTSTPSLVKSESVTSRASSATRPPPSVLSQTSAMSNGIKVFRTADNKIMEHGAISDRDETQGEEYEAKKRSPMKGGQRLTSAHKVKVEPGMPAPLVAAPKASRQSNQKVPERFLEGAKWKNSVIPSMIKWAGTQSHIFKIQPERMIDTFEAVCRFYYEDNTISFTVRDPIFATVSQRLTDQFRSPTGSAAVAILLAFLASCPEKQNSNAKRVTWCQMMLDDFRFIYGQANGSKIVRWKRPFQSGLIIQTFAVYITATKEVPWILGMYPNSEDRDTSAPEPRPALALAAAAMERALTYVAEGRITLATIEAEKIKMKDAFLITADLTVAGKRAPASVAFSDELWGAEVKGYLSTIKGLRRGDISKIVTEARKFSRVTRPHSYNNNDDDDDEAPAHQGAQNSRARIPLNYNDDDDDDDDEEEEGHYDVDGNGSENGETEDRKPGVGIRGGQPSLPPQDYEDEDEDEEEAKVSVSPQRLKRYRDDEEMYEVPAHRTRYMDDDEDANSICYSEGHALEVNENDYEDEEMESW</sequence>
<evidence type="ECO:0000259" key="2">
    <source>
        <dbReference type="Pfam" id="PF20149"/>
    </source>
</evidence>
<dbReference type="OrthoDB" id="3181351at2759"/>
<feature type="region of interest" description="Disordered" evidence="1">
    <location>
        <begin position="1"/>
        <end position="34"/>
    </location>
</feature>
<feature type="compositionally biased region" description="Acidic residues" evidence="1">
    <location>
        <begin position="810"/>
        <end position="823"/>
    </location>
</feature>
<gene>
    <name evidence="3" type="ORF">FIBSPDRAFT_893746</name>
</gene>
<dbReference type="Pfam" id="PF20149">
    <property type="entry name" value="DUF6532"/>
    <property type="match status" value="1"/>
</dbReference>
<feature type="compositionally biased region" description="Polar residues" evidence="1">
    <location>
        <begin position="383"/>
        <end position="414"/>
    </location>
</feature>
<feature type="region of interest" description="Disordered" evidence="1">
    <location>
        <begin position="909"/>
        <end position="929"/>
    </location>
</feature>
<proteinExistence type="predicted"/>
<feature type="compositionally biased region" description="Basic and acidic residues" evidence="1">
    <location>
        <begin position="131"/>
        <end position="140"/>
    </location>
</feature>
<feature type="compositionally biased region" description="Polar residues" evidence="1">
    <location>
        <begin position="221"/>
        <end position="233"/>
    </location>
</feature>
<protein>
    <recommendedName>
        <fullName evidence="2">DUF6532 domain-containing protein</fullName>
    </recommendedName>
</protein>
<feature type="compositionally biased region" description="Basic and acidic residues" evidence="1">
    <location>
        <begin position="291"/>
        <end position="308"/>
    </location>
</feature>
<feature type="compositionally biased region" description="Acidic residues" evidence="1">
    <location>
        <begin position="917"/>
        <end position="929"/>
    </location>
</feature>
<reference evidence="3" key="1">
    <citation type="journal article" date="2016" name="Mol. Biol. Evol.">
        <title>Comparative Genomics of Early-Diverging Mushroom-Forming Fungi Provides Insights into the Origins of Lignocellulose Decay Capabilities.</title>
        <authorList>
            <person name="Nagy L.G."/>
            <person name="Riley R."/>
            <person name="Tritt A."/>
            <person name="Adam C."/>
            <person name="Daum C."/>
            <person name="Floudas D."/>
            <person name="Sun H."/>
            <person name="Yadav J.S."/>
            <person name="Pangilinan J."/>
            <person name="Larsson K.H."/>
            <person name="Matsuura K."/>
            <person name="Barry K."/>
            <person name="Labutti K."/>
            <person name="Kuo R."/>
            <person name="Ohm R.A."/>
            <person name="Bhattacharya S.S."/>
            <person name="Shirouzu T."/>
            <person name="Yoshinaga Y."/>
            <person name="Martin F.M."/>
            <person name="Grigoriev I.V."/>
            <person name="Hibbett D.S."/>
        </authorList>
    </citation>
    <scope>NUCLEOTIDE SEQUENCE [LARGE SCALE GENOMIC DNA]</scope>
    <source>
        <strain evidence="3">CBS 109695</strain>
    </source>
</reference>
<name>A0A166GNI9_9AGAM</name>
<feature type="region of interest" description="Disordered" evidence="1">
    <location>
        <begin position="777"/>
        <end position="885"/>
    </location>
</feature>
<dbReference type="EMBL" id="KV417576">
    <property type="protein sequence ID" value="KZP18015.1"/>
    <property type="molecule type" value="Genomic_DNA"/>
</dbReference>
<feature type="region of interest" description="Disordered" evidence="1">
    <location>
        <begin position="450"/>
        <end position="480"/>
    </location>
</feature>
<feature type="region of interest" description="Disordered" evidence="1">
    <location>
        <begin position="381"/>
        <end position="435"/>
    </location>
</feature>
<evidence type="ECO:0000313" key="3">
    <source>
        <dbReference type="EMBL" id="KZP18015.1"/>
    </source>
</evidence>
<feature type="compositionally biased region" description="Acidic residues" evidence="1">
    <location>
        <begin position="857"/>
        <end position="867"/>
    </location>
</feature>
<dbReference type="InterPro" id="IPR045341">
    <property type="entry name" value="DUF6532"/>
</dbReference>
<feature type="domain" description="DUF6532" evidence="2">
    <location>
        <begin position="567"/>
        <end position="708"/>
    </location>
</feature>
<feature type="region of interest" description="Disordered" evidence="1">
    <location>
        <begin position="105"/>
        <end position="349"/>
    </location>
</feature>
<feature type="region of interest" description="Disordered" evidence="1">
    <location>
        <begin position="70"/>
        <end position="93"/>
    </location>
</feature>